<dbReference type="AlphaFoldDB" id="A0A0N5CII5"/>
<evidence type="ECO:0000313" key="2">
    <source>
        <dbReference type="WBParaSite" id="SPAL_0001763900.1"/>
    </source>
</evidence>
<evidence type="ECO:0000313" key="1">
    <source>
        <dbReference type="Proteomes" id="UP000046392"/>
    </source>
</evidence>
<dbReference type="WBParaSite" id="SPAL_0001763900.1">
    <property type="protein sequence ID" value="SPAL_0001763900.1"/>
    <property type="gene ID" value="SPAL_0001763900"/>
</dbReference>
<keyword evidence="1" id="KW-1185">Reference proteome</keyword>
<reference evidence="2" key="1">
    <citation type="submission" date="2017-02" db="UniProtKB">
        <authorList>
            <consortium name="WormBaseParasite"/>
        </authorList>
    </citation>
    <scope>IDENTIFICATION</scope>
</reference>
<name>A0A0N5CII5_STREA</name>
<accession>A0A0N5CII5</accession>
<protein>
    <submittedName>
        <fullName evidence="2">Uncharacterized protein</fullName>
    </submittedName>
</protein>
<dbReference type="Proteomes" id="UP000046392">
    <property type="component" value="Unplaced"/>
</dbReference>
<proteinExistence type="predicted"/>
<organism evidence="1 2">
    <name type="scientific">Strongyloides papillosus</name>
    <name type="common">Intestinal threadworm</name>
    <dbReference type="NCBI Taxonomy" id="174720"/>
    <lineage>
        <taxon>Eukaryota</taxon>
        <taxon>Metazoa</taxon>
        <taxon>Ecdysozoa</taxon>
        <taxon>Nematoda</taxon>
        <taxon>Chromadorea</taxon>
        <taxon>Rhabditida</taxon>
        <taxon>Tylenchina</taxon>
        <taxon>Panagrolaimomorpha</taxon>
        <taxon>Strongyloidoidea</taxon>
        <taxon>Strongyloididae</taxon>
        <taxon>Strongyloides</taxon>
    </lineage>
</organism>
<sequence length="170" mass="19967">MIAGSRWSLEFKPISNDEFTGVNSVQGFINLNQEQTQVNEIYLNMELREKEQNDEKMWSNCLDDLDEISNKTRNKTLNFRGNGSYTRMETLSWKEQIIGENFKQDTERMNYDFQKIDEIDDWSRVLAGKVRDISYRTGTTELDNILSTICCLIEQLNMGEVFAQETQDDY</sequence>